<evidence type="ECO:0000313" key="2">
    <source>
        <dbReference type="Proteomes" id="UP000316777"/>
    </source>
</evidence>
<gene>
    <name evidence="1" type="primary">99</name>
    <name evidence="1" type="ORF">SEA_PHRAPPUCCINO_99</name>
</gene>
<dbReference type="Proteomes" id="UP000316777">
    <property type="component" value="Segment"/>
</dbReference>
<protein>
    <submittedName>
        <fullName evidence="1">Uncharacterized protein</fullName>
    </submittedName>
</protein>
<dbReference type="GeneID" id="64767020"/>
<dbReference type="KEGG" id="vg:64767020"/>
<organism evidence="1 2">
    <name type="scientific">Mycobacterium phage Phrappuccino</name>
    <dbReference type="NCBI Taxonomy" id="2591223"/>
    <lineage>
        <taxon>Viruses</taxon>
        <taxon>Duplodnaviria</taxon>
        <taxon>Heunggongvirae</taxon>
        <taxon>Uroviricota</taxon>
        <taxon>Caudoviricetes</taxon>
        <taxon>Phrappuccinovirus</taxon>
        <taxon>Phrappuccinovirus phrappuccino</taxon>
        <taxon>Phreappuccinovirus Phrappuccino</taxon>
    </lineage>
</organism>
<accession>A0A514DDT8</accession>
<evidence type="ECO:0000313" key="1">
    <source>
        <dbReference type="EMBL" id="QDH91774.1"/>
    </source>
</evidence>
<dbReference type="InterPro" id="IPR057385">
    <property type="entry name" value="Tad4-like"/>
</dbReference>
<reference evidence="1 2" key="1">
    <citation type="submission" date="2019-05" db="EMBL/GenBank/DDBJ databases">
        <authorList>
            <person name="Pope W.H."/>
            <person name="Garlena R.A."/>
            <person name="Russell D.A."/>
            <person name="Jacobs-Sera D."/>
            <person name="Hatfull G.F."/>
        </authorList>
    </citation>
    <scope>NUCLEOTIDE SEQUENCE [LARGE SCALE GENOMIC DNA]</scope>
</reference>
<name>A0A514DDT8_9CAUD</name>
<keyword evidence="2" id="KW-1185">Reference proteome</keyword>
<sequence length="136" mass="14980">MKVKNADIWQQQRAELLADGEIGPRFLEILEAWAESAEELMEGVVPVRDAAMSALGGVEERFGRVNIVYLGQMLTLLTIFWAHGDEFAEELSAIELRLVQDLTAQKILELSAEAATDTEGDIGLEDASNYDKKGAI</sequence>
<proteinExistence type="predicted"/>
<dbReference type="EMBL" id="MK937592">
    <property type="protein sequence ID" value="QDH91774.1"/>
    <property type="molecule type" value="Genomic_DNA"/>
</dbReference>
<dbReference type="Pfam" id="PF25186">
    <property type="entry name" value="Tad4"/>
    <property type="match status" value="1"/>
</dbReference>
<dbReference type="RefSeq" id="YP_010059788.1">
    <property type="nucleotide sequence ID" value="NC_054727.1"/>
</dbReference>